<proteinExistence type="predicted"/>
<feature type="repeat" description="ANK" evidence="3">
    <location>
        <begin position="43"/>
        <end position="70"/>
    </location>
</feature>
<evidence type="ECO:0000313" key="5">
    <source>
        <dbReference type="Proteomes" id="UP000261905"/>
    </source>
</evidence>
<dbReference type="PANTHER" id="PTHR24198:SF165">
    <property type="entry name" value="ANKYRIN REPEAT-CONTAINING PROTEIN-RELATED"/>
    <property type="match status" value="1"/>
</dbReference>
<organism evidence="4 5">
    <name type="scientific">Paenibacillus paeoniae</name>
    <dbReference type="NCBI Taxonomy" id="2292705"/>
    <lineage>
        <taxon>Bacteria</taxon>
        <taxon>Bacillati</taxon>
        <taxon>Bacillota</taxon>
        <taxon>Bacilli</taxon>
        <taxon>Bacillales</taxon>
        <taxon>Paenibacillaceae</taxon>
        <taxon>Paenibacillus</taxon>
    </lineage>
</organism>
<accession>A0A371P6Y7</accession>
<dbReference type="AlphaFoldDB" id="A0A371P6Y7"/>
<dbReference type="Proteomes" id="UP000261905">
    <property type="component" value="Unassembled WGS sequence"/>
</dbReference>
<protein>
    <submittedName>
        <fullName evidence="4">Ankyrin repeat domain-containing protein</fullName>
    </submittedName>
</protein>
<dbReference type="EMBL" id="QUBQ01000006">
    <property type="protein sequence ID" value="REK71270.1"/>
    <property type="molecule type" value="Genomic_DNA"/>
</dbReference>
<keyword evidence="5" id="KW-1185">Reference proteome</keyword>
<dbReference type="Pfam" id="PF12796">
    <property type="entry name" value="Ank_2"/>
    <property type="match status" value="1"/>
</dbReference>
<name>A0A371P6Y7_9BACL</name>
<comment type="caution">
    <text evidence="4">The sequence shown here is derived from an EMBL/GenBank/DDBJ whole genome shotgun (WGS) entry which is preliminary data.</text>
</comment>
<reference evidence="4 5" key="1">
    <citation type="submission" date="2018-08" db="EMBL/GenBank/DDBJ databases">
        <title>Paenibacillus sp. M4BSY-1, whole genome shotgun sequence.</title>
        <authorList>
            <person name="Tuo L."/>
        </authorList>
    </citation>
    <scope>NUCLEOTIDE SEQUENCE [LARGE SCALE GENOMIC DNA]</scope>
    <source>
        <strain evidence="4 5">M4BSY-1</strain>
    </source>
</reference>
<keyword evidence="1" id="KW-0677">Repeat</keyword>
<dbReference type="Gene3D" id="1.25.40.20">
    <property type="entry name" value="Ankyrin repeat-containing domain"/>
    <property type="match status" value="1"/>
</dbReference>
<dbReference type="OrthoDB" id="9802764at2"/>
<feature type="repeat" description="ANK" evidence="3">
    <location>
        <begin position="104"/>
        <end position="136"/>
    </location>
</feature>
<evidence type="ECO:0000256" key="3">
    <source>
        <dbReference type="PROSITE-ProRule" id="PRU00023"/>
    </source>
</evidence>
<evidence type="ECO:0000256" key="2">
    <source>
        <dbReference type="ARBA" id="ARBA00023043"/>
    </source>
</evidence>
<dbReference type="SUPFAM" id="SSF48403">
    <property type="entry name" value="Ankyrin repeat"/>
    <property type="match status" value="1"/>
</dbReference>
<dbReference type="InterPro" id="IPR036770">
    <property type="entry name" value="Ankyrin_rpt-contain_sf"/>
</dbReference>
<feature type="repeat" description="ANK" evidence="3">
    <location>
        <begin position="72"/>
        <end position="104"/>
    </location>
</feature>
<dbReference type="SMART" id="SM00248">
    <property type="entry name" value="ANK"/>
    <property type="match status" value="4"/>
</dbReference>
<dbReference type="InterPro" id="IPR002110">
    <property type="entry name" value="Ankyrin_rpt"/>
</dbReference>
<dbReference type="PROSITE" id="PS50297">
    <property type="entry name" value="ANK_REP_REGION"/>
    <property type="match status" value="2"/>
</dbReference>
<keyword evidence="2 3" id="KW-0040">ANK repeat</keyword>
<sequence>MDKGQVAKEIRLAIKRGHLEKVSELIGNDSEVLNLMTTFGNWLHVAASEGQLEIAKKLINLGIDVNGLGGVFGGGALNEAASEGHIDIVRYLLSCGAELDVSEPERNPLFGAISNGHTDITHLLIKSGIDMSVKYSGESMKNMDALHFAREMGQMEVVKLLGGNRKSFNSKEQ</sequence>
<dbReference type="PANTHER" id="PTHR24198">
    <property type="entry name" value="ANKYRIN REPEAT AND PROTEIN KINASE DOMAIN-CONTAINING PROTEIN"/>
    <property type="match status" value="1"/>
</dbReference>
<gene>
    <name evidence="4" type="ORF">DX130_22785</name>
</gene>
<evidence type="ECO:0000313" key="4">
    <source>
        <dbReference type="EMBL" id="REK71270.1"/>
    </source>
</evidence>
<evidence type="ECO:0000256" key="1">
    <source>
        <dbReference type="ARBA" id="ARBA00022737"/>
    </source>
</evidence>
<dbReference type="PROSITE" id="PS50088">
    <property type="entry name" value="ANK_REPEAT"/>
    <property type="match status" value="3"/>
</dbReference>